<evidence type="ECO:0000313" key="12">
    <source>
        <dbReference type="Proteomes" id="UP001497472"/>
    </source>
</evidence>
<name>A0AAV1JLV3_9NEOP</name>
<keyword evidence="6 10" id="KW-1133">Transmembrane helix</keyword>
<protein>
    <recommendedName>
        <fullName evidence="10">Odorant receptor</fullName>
    </recommendedName>
</protein>
<evidence type="ECO:0000256" key="8">
    <source>
        <dbReference type="ARBA" id="ARBA00023170"/>
    </source>
</evidence>
<keyword evidence="2" id="KW-1003">Cell membrane</keyword>
<evidence type="ECO:0000256" key="9">
    <source>
        <dbReference type="ARBA" id="ARBA00023224"/>
    </source>
</evidence>
<keyword evidence="8 10" id="KW-0675">Receptor</keyword>
<keyword evidence="3 10" id="KW-0716">Sensory transduction</keyword>
<dbReference type="GO" id="GO:0005549">
    <property type="term" value="F:odorant binding"/>
    <property type="evidence" value="ECO:0007669"/>
    <property type="project" value="InterPro"/>
</dbReference>
<evidence type="ECO:0000256" key="4">
    <source>
        <dbReference type="ARBA" id="ARBA00022692"/>
    </source>
</evidence>
<evidence type="ECO:0000256" key="6">
    <source>
        <dbReference type="ARBA" id="ARBA00022989"/>
    </source>
</evidence>
<keyword evidence="9 10" id="KW-0807">Transducer</keyword>
<evidence type="ECO:0000256" key="10">
    <source>
        <dbReference type="RuleBase" id="RU351113"/>
    </source>
</evidence>
<comment type="subcellular location">
    <subcellularLocation>
        <location evidence="1 10">Cell membrane</location>
        <topology evidence="1 10">Multi-pass membrane protein</topology>
    </subcellularLocation>
</comment>
<evidence type="ECO:0000256" key="2">
    <source>
        <dbReference type="ARBA" id="ARBA00022475"/>
    </source>
</evidence>
<evidence type="ECO:0000256" key="3">
    <source>
        <dbReference type="ARBA" id="ARBA00022606"/>
    </source>
</evidence>
<comment type="similarity">
    <text evidence="10">Belongs to the insect chemoreceptor superfamily. Heteromeric odorant receptor channel (TC 1.A.69) family.</text>
</comment>
<keyword evidence="12" id="KW-1185">Reference proteome</keyword>
<dbReference type="GO" id="GO:0007165">
    <property type="term" value="P:signal transduction"/>
    <property type="evidence" value="ECO:0007669"/>
    <property type="project" value="UniProtKB-KW"/>
</dbReference>
<evidence type="ECO:0000256" key="1">
    <source>
        <dbReference type="ARBA" id="ARBA00004651"/>
    </source>
</evidence>
<dbReference type="PANTHER" id="PTHR21137">
    <property type="entry name" value="ODORANT RECEPTOR"/>
    <property type="match status" value="1"/>
</dbReference>
<sequence length="406" mass="46796">MEIRKFRLEYCDLPTMVENVDFMLRLVYVRINKSNNRPINISAIILWTVSLTCYYYAYVFSMVWFVLVRCPETGDLLAACVVFSLVVCSQPSFLTMFHMIVYKKRVQSLIDNCLMLNELVKPGTVYSKNLHTHLRYIKKRATVVFITMVMNGILYVLMPIVLPGRHLTEDYQVIYGLEPMLETPNFEIASVMMALSVYICVFSMANITAFNLIILGYIEAQMVALSREIQSVWKNAEEFCKQRDHPHVPSHGLKHELQNMFVNETLKEIICFHIKCIEIIKEYNSVFRVTKAIEFTVIILAIISELLGGIENTYLEIPFTFVLISMECVAGQKLTDASSNFERAVYSCKWENFNVKNRRIILSMLPIAQRMLSISAGGMAVLNYSCMLSVAKFSYSTYNTLRLMVK</sequence>
<proteinExistence type="inferred from homology"/>
<feature type="transmembrane region" description="Helical" evidence="10">
    <location>
        <begin position="76"/>
        <end position="97"/>
    </location>
</feature>
<keyword evidence="7 10" id="KW-0472">Membrane</keyword>
<keyword evidence="5 10" id="KW-0552">Olfaction</keyword>
<dbReference type="AlphaFoldDB" id="A0AAV1JLV3"/>
<evidence type="ECO:0000313" key="11">
    <source>
        <dbReference type="EMBL" id="CAK1550345.1"/>
    </source>
</evidence>
<reference evidence="11 12" key="1">
    <citation type="submission" date="2023-11" db="EMBL/GenBank/DDBJ databases">
        <authorList>
            <person name="Okamura Y."/>
        </authorList>
    </citation>
    <scope>NUCLEOTIDE SEQUENCE [LARGE SCALE GENOMIC DNA]</scope>
</reference>
<dbReference type="Pfam" id="PF02949">
    <property type="entry name" value="7tm_6"/>
    <property type="match status" value="1"/>
</dbReference>
<comment type="caution">
    <text evidence="10">Lacks conserved residue(s) required for the propagation of feature annotation.</text>
</comment>
<dbReference type="Proteomes" id="UP001497472">
    <property type="component" value="Unassembled WGS sequence"/>
</dbReference>
<feature type="transmembrane region" description="Helical" evidence="10">
    <location>
        <begin position="141"/>
        <end position="162"/>
    </location>
</feature>
<feature type="transmembrane region" description="Helical" evidence="10">
    <location>
        <begin position="39"/>
        <end position="64"/>
    </location>
</feature>
<evidence type="ECO:0000256" key="5">
    <source>
        <dbReference type="ARBA" id="ARBA00022725"/>
    </source>
</evidence>
<dbReference type="InterPro" id="IPR004117">
    <property type="entry name" value="7tm6_olfct_rcpt"/>
</dbReference>
<dbReference type="GO" id="GO:0004984">
    <property type="term" value="F:olfactory receptor activity"/>
    <property type="evidence" value="ECO:0007669"/>
    <property type="project" value="InterPro"/>
</dbReference>
<accession>A0AAV1JLV3</accession>
<comment type="caution">
    <text evidence="11">The sequence shown here is derived from an EMBL/GenBank/DDBJ whole genome shotgun (WGS) entry which is preliminary data.</text>
</comment>
<dbReference type="EMBL" id="CAVLEF010000081">
    <property type="protein sequence ID" value="CAK1550345.1"/>
    <property type="molecule type" value="Genomic_DNA"/>
</dbReference>
<keyword evidence="4 10" id="KW-0812">Transmembrane</keyword>
<evidence type="ECO:0000256" key="7">
    <source>
        <dbReference type="ARBA" id="ARBA00023136"/>
    </source>
</evidence>
<feature type="transmembrane region" description="Helical" evidence="10">
    <location>
        <begin position="188"/>
        <end position="218"/>
    </location>
</feature>
<gene>
    <name evidence="11" type="ORF">LNINA_LOCUS9576</name>
</gene>
<dbReference type="GO" id="GO:0005886">
    <property type="term" value="C:plasma membrane"/>
    <property type="evidence" value="ECO:0007669"/>
    <property type="project" value="UniProtKB-SubCell"/>
</dbReference>
<dbReference type="PANTHER" id="PTHR21137:SF35">
    <property type="entry name" value="ODORANT RECEPTOR 19A-RELATED"/>
    <property type="match status" value="1"/>
</dbReference>
<organism evidence="11 12">
    <name type="scientific">Leptosia nina</name>
    <dbReference type="NCBI Taxonomy" id="320188"/>
    <lineage>
        <taxon>Eukaryota</taxon>
        <taxon>Metazoa</taxon>
        <taxon>Ecdysozoa</taxon>
        <taxon>Arthropoda</taxon>
        <taxon>Hexapoda</taxon>
        <taxon>Insecta</taxon>
        <taxon>Pterygota</taxon>
        <taxon>Neoptera</taxon>
        <taxon>Endopterygota</taxon>
        <taxon>Lepidoptera</taxon>
        <taxon>Glossata</taxon>
        <taxon>Ditrysia</taxon>
        <taxon>Papilionoidea</taxon>
        <taxon>Pieridae</taxon>
        <taxon>Pierinae</taxon>
        <taxon>Leptosia</taxon>
    </lineage>
</organism>